<dbReference type="PANTHER" id="PTHR37835">
    <property type="entry name" value="ALPHA-CLOSTRIPAIN"/>
    <property type="match status" value="1"/>
</dbReference>
<name>A0A6N1NL89_9VIRU</name>
<dbReference type="InterPro" id="IPR005077">
    <property type="entry name" value="Peptidase_C11"/>
</dbReference>
<proteinExistence type="predicted"/>
<dbReference type="PANTHER" id="PTHR37835:SF1">
    <property type="entry name" value="ALPHA-CLOSTRIPAIN"/>
    <property type="match status" value="1"/>
</dbReference>
<dbReference type="KEGG" id="vg:80518768"/>
<evidence type="ECO:0000313" key="1">
    <source>
        <dbReference type="EMBL" id="QKU35344.1"/>
    </source>
</evidence>
<dbReference type="Gene3D" id="3.40.50.11970">
    <property type="match status" value="1"/>
</dbReference>
<organism evidence="1">
    <name type="scientific">Tupanvirus soda lake</name>
    <dbReference type="NCBI Taxonomy" id="2126985"/>
    <lineage>
        <taxon>Viruses</taxon>
        <taxon>Varidnaviria</taxon>
        <taxon>Bamfordvirae</taxon>
        <taxon>Nucleocytoviricota</taxon>
        <taxon>Megaviricetes</taxon>
        <taxon>Imitervirales</taxon>
        <taxon>Mimiviridae</taxon>
        <taxon>Megamimivirinae</taxon>
        <taxon>Tupanvirus</taxon>
        <taxon>Tupanvirus salinum</taxon>
    </lineage>
</organism>
<dbReference type="GeneID" id="80518768"/>
<reference evidence="1" key="1">
    <citation type="submission" date="2017-01" db="EMBL/GenBank/DDBJ databases">
        <authorList>
            <person name="Assis F.L."/>
            <person name="Abrahao J.S."/>
            <person name="Silva L."/>
            <person name="Khalil J.B."/>
            <person name="Rodrigues R."/>
            <person name="Silva L.S."/>
            <person name="Arantes T."/>
            <person name="Boratto P."/>
            <person name="Andrade M."/>
            <person name="Kroon E.G."/>
            <person name="Ribeiro B."/>
            <person name="Bergier I."/>
            <person name="Seligmann H."/>
            <person name="Ghigo E."/>
            <person name="Colson P."/>
            <person name="Levasseur A."/>
            <person name="Raoult D."/>
            <person name="Scola B.L."/>
        </authorList>
    </citation>
    <scope>NUCLEOTIDE SEQUENCE</scope>
    <source>
        <strain evidence="1">Soda lake</strain>
    </source>
</reference>
<accession>A0A6N1NL89</accession>
<dbReference type="Pfam" id="PF03415">
    <property type="entry name" value="Peptidase_C11"/>
    <property type="match status" value="1"/>
</dbReference>
<protein>
    <submittedName>
        <fullName evidence="1">Clostripain</fullName>
    </submittedName>
</protein>
<dbReference type="RefSeq" id="YP_010782004.1">
    <property type="nucleotide sequence ID" value="NC_075039.1"/>
</dbReference>
<dbReference type="EMBL" id="KY523104">
    <property type="protein sequence ID" value="QKU35344.1"/>
    <property type="molecule type" value="Genomic_DNA"/>
</dbReference>
<sequence>MSIEWNIIFYTFTANELENLSFKDIAKLTEINKNYKNTHVSILLDTMTMGSYYITMTGNPYKDNGMNIKRLPKQNMSDPMTLSNFIEKTLAKATYRRTCLILAGHGSGWFLKTEKHTVMGIPDMMNALKKVGIFIDLLIFDTCMMSVLECMNELVGTVEYVVANQDYAENNGFVTKNLLSLFDNTKLNTKQIALNLAQGLFNGLDEKEATDVSVISINNVTRLLDYIDKHKIKYPKNNYFCIDSKYWHLQDLYSIVENSGLHDFNQFYELFNKVVIFYQQSYNKCNFYHHGLSCMVDAENDNTDFKKISKDMKYRINFIH</sequence>
<reference evidence="1" key="2">
    <citation type="journal article" date="2018" name="Nat. Commun.">
        <title>Tailed giant Tupanvirus possesses the most complete translational apparatus of the known virosphere.</title>
        <authorList>
            <person name="Abrahao J."/>
            <person name="Silva L."/>
            <person name="Silva L.S."/>
            <person name="Khalil J.Y.B."/>
            <person name="Rodrigues R."/>
            <person name="Arantes T."/>
            <person name="Assis F."/>
            <person name="Boratto P."/>
            <person name="Andrade M."/>
            <person name="Kroon E.G."/>
            <person name="Ribeiro B."/>
            <person name="Bergier I."/>
            <person name="Seligmann H."/>
            <person name="Ghigo E."/>
            <person name="Colson P."/>
            <person name="Levasseur A."/>
            <person name="Kroemer G."/>
            <person name="Raoult D."/>
            <person name="La Scola B."/>
        </authorList>
    </citation>
    <scope>NUCLEOTIDE SEQUENCE [LARGE SCALE GENOMIC DNA]</scope>
    <source>
        <strain evidence="1">Soda lake</strain>
    </source>
</reference>